<dbReference type="PANTHER" id="PTHR35089">
    <property type="entry name" value="CHAPERONE PROTEIN SKP"/>
    <property type="match status" value="1"/>
</dbReference>
<keyword evidence="2" id="KW-0732">Signal</keyword>
<name>A0A2P5SY38_9GAMM</name>
<dbReference type="GO" id="GO:0051082">
    <property type="term" value="F:unfolded protein binding"/>
    <property type="evidence" value="ECO:0007669"/>
    <property type="project" value="InterPro"/>
</dbReference>
<dbReference type="InterPro" id="IPR005632">
    <property type="entry name" value="Chaperone_Skp"/>
</dbReference>
<dbReference type="PIRSF" id="PIRSF002094">
    <property type="entry name" value="OMP26_Skp"/>
    <property type="match status" value="1"/>
</dbReference>
<dbReference type="GO" id="GO:0050821">
    <property type="term" value="P:protein stabilization"/>
    <property type="evidence" value="ECO:0007669"/>
    <property type="project" value="TreeGrafter"/>
</dbReference>
<organism evidence="4 5">
    <name type="scientific">Candidatus Pantoea edessiphila</name>
    <dbReference type="NCBI Taxonomy" id="2044610"/>
    <lineage>
        <taxon>Bacteria</taxon>
        <taxon>Pseudomonadati</taxon>
        <taxon>Pseudomonadota</taxon>
        <taxon>Gammaproteobacteria</taxon>
        <taxon>Enterobacterales</taxon>
        <taxon>Erwiniaceae</taxon>
        <taxon>Pantoea</taxon>
    </lineage>
</organism>
<proteinExistence type="inferred from homology"/>
<dbReference type="Pfam" id="PF03938">
    <property type="entry name" value="OmpH"/>
    <property type="match status" value="1"/>
</dbReference>
<dbReference type="SMART" id="SM00935">
    <property type="entry name" value="OmpH"/>
    <property type="match status" value="1"/>
</dbReference>
<dbReference type="GO" id="GO:0005829">
    <property type="term" value="C:cytosol"/>
    <property type="evidence" value="ECO:0007669"/>
    <property type="project" value="TreeGrafter"/>
</dbReference>
<sequence>MRQFFHLIYLIFILTFSNYLQAYDKIAVVNVYYLLQKIPQNSNVSKKLESEFRIRANELKIQEGKIRDQFTKLNRNKSIMKLTERKKLVKDITKQNNEFSIKVQKFEKDKLRRQIEERNKILDKIHNTIKKIAKKHSYDVVIDSKSTAYILSKKDITKEVLKNIK</sequence>
<dbReference type="InterPro" id="IPR024930">
    <property type="entry name" value="Skp_dom_sf"/>
</dbReference>
<evidence type="ECO:0000313" key="4">
    <source>
        <dbReference type="EMBL" id="PPI87213.1"/>
    </source>
</evidence>
<comment type="similarity">
    <text evidence="3">Belongs to the skp family.</text>
</comment>
<reference evidence="4 5" key="1">
    <citation type="journal article" date="2018" name="Genome Biol. Evol.">
        <title>Cladogenesis and Genomic Streamlining in Extracellular Endosymbionts of Tropical Stink Bugs.</title>
        <authorList>
            <person name="Otero-Bravo A."/>
            <person name="Goffredi S."/>
            <person name="Sabree Z.L."/>
        </authorList>
    </citation>
    <scope>NUCLEOTIDE SEQUENCE [LARGE SCALE GENOMIC DNA]</scope>
    <source>
        <strain evidence="4 5">SoET</strain>
    </source>
</reference>
<dbReference type="Proteomes" id="UP000296034">
    <property type="component" value="Unassembled WGS sequence"/>
</dbReference>
<evidence type="ECO:0000313" key="5">
    <source>
        <dbReference type="Proteomes" id="UP000296034"/>
    </source>
</evidence>
<protein>
    <recommendedName>
        <fullName evidence="1">Chaperone protein Skp</fullName>
    </recommendedName>
</protein>
<evidence type="ECO:0000256" key="2">
    <source>
        <dbReference type="ARBA" id="ARBA00022729"/>
    </source>
</evidence>
<dbReference type="SUPFAM" id="SSF111384">
    <property type="entry name" value="OmpH-like"/>
    <property type="match status" value="1"/>
</dbReference>
<evidence type="ECO:0000256" key="1">
    <source>
        <dbReference type="ARBA" id="ARBA00018026"/>
    </source>
</evidence>
<dbReference type="PANTHER" id="PTHR35089:SF1">
    <property type="entry name" value="CHAPERONE PROTEIN SKP"/>
    <property type="match status" value="1"/>
</dbReference>
<accession>A0A2P5SY38</accession>
<dbReference type="EMBL" id="PDKS01000002">
    <property type="protein sequence ID" value="PPI87213.1"/>
    <property type="molecule type" value="Genomic_DNA"/>
</dbReference>
<dbReference type="AlphaFoldDB" id="A0A2P5SY38"/>
<evidence type="ECO:0000256" key="3">
    <source>
        <dbReference type="PIRNR" id="PIRNR002094"/>
    </source>
</evidence>
<comment type="caution">
    <text evidence="4">The sequence shown here is derived from an EMBL/GenBank/DDBJ whole genome shotgun (WGS) entry which is preliminary data.</text>
</comment>
<dbReference type="Gene3D" id="3.30.910.20">
    <property type="entry name" value="Skp domain"/>
    <property type="match status" value="1"/>
</dbReference>
<gene>
    <name evidence="4" type="ORF">CRV11_01615</name>
</gene>